<protein>
    <submittedName>
        <fullName evidence="2">Uncharacterized protein</fullName>
    </submittedName>
</protein>
<sequence length="280" mass="30496">MKWWYHGQHSGRLLALPGCVYCPHPPIQPPLDRINWAAGIPEADIISTVPNVAQPGSTEWEEEKASQLSRAKLWSEQVKARRQSLPATWPTPTPARAVANKRMSTPARLPLGERLNRLVASPPPAFVAPPLWGDSNVSFVIDDDEDTDKGLLSVFPNTDSLSPSTSISGFSSGGLTSSILDALEAHFQSSLLEDFGVADDSSHLHFTVITPASVHSFSDHPRVLRFPYLPPRAPPRTVAFTGIGIIVSDTRLPYLPPPPLPSPPSPTRPPNHTNQTNTKK</sequence>
<dbReference type="EMBL" id="JAWWNJ010000001">
    <property type="protein sequence ID" value="KAK7064894.1"/>
    <property type="molecule type" value="Genomic_DNA"/>
</dbReference>
<name>A0AAW0EHH2_9AGAR</name>
<organism evidence="2 3">
    <name type="scientific">Favolaschia claudopus</name>
    <dbReference type="NCBI Taxonomy" id="2862362"/>
    <lineage>
        <taxon>Eukaryota</taxon>
        <taxon>Fungi</taxon>
        <taxon>Dikarya</taxon>
        <taxon>Basidiomycota</taxon>
        <taxon>Agaricomycotina</taxon>
        <taxon>Agaricomycetes</taxon>
        <taxon>Agaricomycetidae</taxon>
        <taxon>Agaricales</taxon>
        <taxon>Marasmiineae</taxon>
        <taxon>Mycenaceae</taxon>
        <taxon>Favolaschia</taxon>
    </lineage>
</organism>
<feature type="region of interest" description="Disordered" evidence="1">
    <location>
        <begin position="254"/>
        <end position="280"/>
    </location>
</feature>
<reference evidence="2 3" key="1">
    <citation type="journal article" date="2024" name="J Genomics">
        <title>Draft genome sequencing and assembly of Favolaschia claudopus CIRM-BRFM 2984 isolated from oak limbs.</title>
        <authorList>
            <person name="Navarro D."/>
            <person name="Drula E."/>
            <person name="Chaduli D."/>
            <person name="Cazenave R."/>
            <person name="Ahrendt S."/>
            <person name="Wang J."/>
            <person name="Lipzen A."/>
            <person name="Daum C."/>
            <person name="Barry K."/>
            <person name="Grigoriev I.V."/>
            <person name="Favel A."/>
            <person name="Rosso M.N."/>
            <person name="Martin F."/>
        </authorList>
    </citation>
    <scope>NUCLEOTIDE SEQUENCE [LARGE SCALE GENOMIC DNA]</scope>
    <source>
        <strain evidence="2 3">CIRM-BRFM 2984</strain>
    </source>
</reference>
<accession>A0AAW0EHH2</accession>
<dbReference type="AlphaFoldDB" id="A0AAW0EHH2"/>
<dbReference type="Proteomes" id="UP001362999">
    <property type="component" value="Unassembled WGS sequence"/>
</dbReference>
<keyword evidence="3" id="KW-1185">Reference proteome</keyword>
<proteinExistence type="predicted"/>
<comment type="caution">
    <text evidence="2">The sequence shown here is derived from an EMBL/GenBank/DDBJ whole genome shotgun (WGS) entry which is preliminary data.</text>
</comment>
<gene>
    <name evidence="2" type="ORF">R3P38DRAFT_3420006</name>
</gene>
<evidence type="ECO:0000313" key="2">
    <source>
        <dbReference type="EMBL" id="KAK7064894.1"/>
    </source>
</evidence>
<feature type="compositionally biased region" description="Polar residues" evidence="1">
    <location>
        <begin position="271"/>
        <end position="280"/>
    </location>
</feature>
<evidence type="ECO:0000256" key="1">
    <source>
        <dbReference type="SAM" id="MobiDB-lite"/>
    </source>
</evidence>
<evidence type="ECO:0000313" key="3">
    <source>
        <dbReference type="Proteomes" id="UP001362999"/>
    </source>
</evidence>
<feature type="compositionally biased region" description="Pro residues" evidence="1">
    <location>
        <begin position="254"/>
        <end position="269"/>
    </location>
</feature>